<dbReference type="SUPFAM" id="SSF54427">
    <property type="entry name" value="NTF2-like"/>
    <property type="match status" value="1"/>
</dbReference>
<protein>
    <submittedName>
        <fullName evidence="2">DUF4440 domain-containing protein</fullName>
    </submittedName>
</protein>
<dbReference type="PANTHER" id="PTHR37299:SF1">
    <property type="entry name" value="STAGE 0 SPORULATION PROTEIN A HOMOLOG"/>
    <property type="match status" value="1"/>
</dbReference>
<dbReference type="Proteomes" id="UP000218387">
    <property type="component" value="Chromosome"/>
</dbReference>
<dbReference type="Pfam" id="PF13474">
    <property type="entry name" value="SnoaL_3"/>
    <property type="match status" value="1"/>
</dbReference>
<dbReference type="Gene3D" id="3.10.450.50">
    <property type="match status" value="1"/>
</dbReference>
<keyword evidence="3" id="KW-1185">Reference proteome</keyword>
<dbReference type="GO" id="GO:0000156">
    <property type="term" value="F:phosphorelay response regulator activity"/>
    <property type="evidence" value="ECO:0007669"/>
    <property type="project" value="InterPro"/>
</dbReference>
<sequence length="290" mass="34107">MWMGESRSARQDDRQGRQPEDLTALTERIMEAHGERDLEFVMRYMDEHVLWIGALQNQYIHGKKAMREVLELEQDVPVCTEGADCEIAYRTADTVIVTGRLNAYTDPKTGYVLKQNQRLTFVYQKQPEGWRVVHLHVSNEWDVLQEGEVFPYACGRETYRYMQKQIDEKQQASQKVEVHIRKRPYILETHSILFIEAFKHHSMICRVGDRVQVDESITALAKRLPDTFLRVHRSFIINLNYVDHLEYSSVFLRDGIDVPIPKQHYRETRSHIMERLSRMGITLKEKSASP</sequence>
<dbReference type="InterPro" id="IPR007492">
    <property type="entry name" value="LytTR_DNA-bd_dom"/>
</dbReference>
<feature type="domain" description="HTH LytTR-type" evidence="1">
    <location>
        <begin position="176"/>
        <end position="274"/>
    </location>
</feature>
<accession>A0A4P9C947</accession>
<dbReference type="Pfam" id="PF04397">
    <property type="entry name" value="LytTR"/>
    <property type="match status" value="1"/>
</dbReference>
<proteinExistence type="predicted"/>
<dbReference type="InterPro" id="IPR046947">
    <property type="entry name" value="LytR-like"/>
</dbReference>
<gene>
    <name evidence="2" type="ORF">CPZ25_007700</name>
</gene>
<dbReference type="AlphaFoldDB" id="A0A4P9C947"/>
<dbReference type="PROSITE" id="PS50930">
    <property type="entry name" value="HTH_LYTTR"/>
    <property type="match status" value="1"/>
</dbReference>
<evidence type="ECO:0000313" key="3">
    <source>
        <dbReference type="Proteomes" id="UP000218387"/>
    </source>
</evidence>
<dbReference type="PANTHER" id="PTHR37299">
    <property type="entry name" value="TRANSCRIPTIONAL REGULATOR-RELATED"/>
    <property type="match status" value="1"/>
</dbReference>
<dbReference type="Gene3D" id="2.40.50.1020">
    <property type="entry name" value="LytTr DNA-binding domain"/>
    <property type="match status" value="1"/>
</dbReference>
<evidence type="ECO:0000313" key="2">
    <source>
        <dbReference type="EMBL" id="QCT71215.1"/>
    </source>
</evidence>
<organism evidence="2 3">
    <name type="scientific">Eubacterium maltosivorans</name>
    <dbReference type="NCBI Taxonomy" id="2041044"/>
    <lineage>
        <taxon>Bacteria</taxon>
        <taxon>Bacillati</taxon>
        <taxon>Bacillota</taxon>
        <taxon>Clostridia</taxon>
        <taxon>Eubacteriales</taxon>
        <taxon>Eubacteriaceae</taxon>
        <taxon>Eubacterium</taxon>
    </lineage>
</organism>
<dbReference type="KEGG" id="emt:CPZ25_007700"/>
<dbReference type="InterPro" id="IPR037401">
    <property type="entry name" value="SnoaL-like"/>
</dbReference>
<evidence type="ECO:0000259" key="1">
    <source>
        <dbReference type="PROSITE" id="PS50930"/>
    </source>
</evidence>
<dbReference type="GO" id="GO:0003677">
    <property type="term" value="F:DNA binding"/>
    <property type="evidence" value="ECO:0007669"/>
    <property type="project" value="InterPro"/>
</dbReference>
<dbReference type="EMBL" id="CP029487">
    <property type="protein sequence ID" value="QCT71215.1"/>
    <property type="molecule type" value="Genomic_DNA"/>
</dbReference>
<reference evidence="2 3" key="1">
    <citation type="submission" date="2018-05" db="EMBL/GenBank/DDBJ databases">
        <title>Genome comparison of Eubacterium sp.</title>
        <authorList>
            <person name="Feng Y."/>
            <person name="Sanchez-Andrea I."/>
            <person name="Stams A.J.M."/>
            <person name="De Vos W.M."/>
        </authorList>
    </citation>
    <scope>NUCLEOTIDE SEQUENCE [LARGE SCALE GENOMIC DNA]</scope>
    <source>
        <strain evidence="2 3">YI</strain>
    </source>
</reference>
<dbReference type="InterPro" id="IPR032710">
    <property type="entry name" value="NTF2-like_dom_sf"/>
</dbReference>
<name>A0A4P9C947_EUBML</name>
<dbReference type="SMART" id="SM00850">
    <property type="entry name" value="LytTR"/>
    <property type="match status" value="1"/>
</dbReference>